<dbReference type="PROSITE" id="PS51857">
    <property type="entry name" value="CSD_2"/>
    <property type="match status" value="2"/>
</dbReference>
<keyword evidence="2" id="KW-0238">DNA-binding</keyword>
<dbReference type="GO" id="GO:0003677">
    <property type="term" value="F:DNA binding"/>
    <property type="evidence" value="ECO:0007669"/>
    <property type="project" value="UniProtKB-KW"/>
</dbReference>
<dbReference type="InterPro" id="IPR011129">
    <property type="entry name" value="CSD"/>
</dbReference>
<proteinExistence type="predicted"/>
<accession>A0A1Y6CKS6</accession>
<organism evidence="2 3">
    <name type="scientific">Tistlia consotensis USBA 355</name>
    <dbReference type="NCBI Taxonomy" id="560819"/>
    <lineage>
        <taxon>Bacteria</taxon>
        <taxon>Pseudomonadati</taxon>
        <taxon>Pseudomonadota</taxon>
        <taxon>Alphaproteobacteria</taxon>
        <taxon>Rhodospirillales</taxon>
        <taxon>Rhodovibrionaceae</taxon>
        <taxon>Tistlia</taxon>
    </lineage>
</organism>
<dbReference type="EMBL" id="FWZX01000030">
    <property type="protein sequence ID" value="SMF71887.1"/>
    <property type="molecule type" value="Genomic_DNA"/>
</dbReference>
<dbReference type="CDD" id="cd04458">
    <property type="entry name" value="CSP_CDS"/>
    <property type="match status" value="2"/>
</dbReference>
<dbReference type="PANTHER" id="PTHR11544">
    <property type="entry name" value="COLD SHOCK DOMAIN CONTAINING PROTEINS"/>
    <property type="match status" value="1"/>
</dbReference>
<dbReference type="Proteomes" id="UP000192917">
    <property type="component" value="Unassembled WGS sequence"/>
</dbReference>
<dbReference type="AlphaFoldDB" id="A0A1Y6CKS6"/>
<dbReference type="PRINTS" id="PR00050">
    <property type="entry name" value="COLDSHOCK"/>
</dbReference>
<dbReference type="InterPro" id="IPR012340">
    <property type="entry name" value="NA-bd_OB-fold"/>
</dbReference>
<sequence length="236" mass="24303">MMNSFSGSGDDARTDVKAVVKWFNATKGFGFVRLDDGSPDAFLHVSVLQPHGHATLPEGTELICDVAPGRKGLQVQSISSIESIPDAPPAGARRPRPGGFGGGGFGDRGGFGGGGGYGDRDRGGFGGGGGYGDRDRGGYGGGGFGGGGYGDRDRGGFGGGSRDLGPVSDPVEGTVKFFNQEKGFGFIVPDDGGKDVFVSARVLQRNHIMTLEPDQRVRVTTRMGDKGPMAESVELA</sequence>
<evidence type="ECO:0000313" key="2">
    <source>
        <dbReference type="EMBL" id="SMF71887.1"/>
    </source>
</evidence>
<dbReference type="SUPFAM" id="SSF50249">
    <property type="entry name" value="Nucleic acid-binding proteins"/>
    <property type="match status" value="2"/>
</dbReference>
<keyword evidence="3" id="KW-1185">Reference proteome</keyword>
<dbReference type="InterPro" id="IPR002059">
    <property type="entry name" value="CSP_DNA-bd"/>
</dbReference>
<feature type="domain" description="CSD" evidence="1">
    <location>
        <begin position="15"/>
        <end position="80"/>
    </location>
</feature>
<protein>
    <submittedName>
        <fullName evidence="2">Cold-shock DNA-binding protein family</fullName>
    </submittedName>
</protein>
<dbReference type="SMART" id="SM00357">
    <property type="entry name" value="CSP"/>
    <property type="match status" value="2"/>
</dbReference>
<evidence type="ECO:0000313" key="3">
    <source>
        <dbReference type="Proteomes" id="UP000192917"/>
    </source>
</evidence>
<dbReference type="InterPro" id="IPR050181">
    <property type="entry name" value="Cold_shock_domain"/>
</dbReference>
<reference evidence="2 3" key="1">
    <citation type="submission" date="2017-04" db="EMBL/GenBank/DDBJ databases">
        <authorList>
            <person name="Afonso C.L."/>
            <person name="Miller P.J."/>
            <person name="Scott M.A."/>
            <person name="Spackman E."/>
            <person name="Goraichik I."/>
            <person name="Dimitrov K.M."/>
            <person name="Suarez D.L."/>
            <person name="Swayne D.E."/>
        </authorList>
    </citation>
    <scope>NUCLEOTIDE SEQUENCE [LARGE SCALE GENOMIC DNA]</scope>
    <source>
        <strain evidence="2 3">USBA 355</strain>
    </source>
</reference>
<feature type="domain" description="CSD" evidence="1">
    <location>
        <begin position="170"/>
        <end position="235"/>
    </location>
</feature>
<dbReference type="Pfam" id="PF00313">
    <property type="entry name" value="CSD"/>
    <property type="match status" value="2"/>
</dbReference>
<dbReference type="Gene3D" id="2.40.50.140">
    <property type="entry name" value="Nucleic acid-binding proteins"/>
    <property type="match status" value="2"/>
</dbReference>
<gene>
    <name evidence="2" type="ORF">SAMN05428998_13073</name>
</gene>
<dbReference type="STRING" id="560819.SAMN05428998_13073"/>
<name>A0A1Y6CKS6_9PROT</name>
<evidence type="ECO:0000259" key="1">
    <source>
        <dbReference type="PROSITE" id="PS51857"/>
    </source>
</evidence>
<dbReference type="GO" id="GO:0005829">
    <property type="term" value="C:cytosol"/>
    <property type="evidence" value="ECO:0007669"/>
    <property type="project" value="UniProtKB-ARBA"/>
</dbReference>